<evidence type="ECO:0000313" key="3">
    <source>
        <dbReference type="Proteomes" id="UP000655523"/>
    </source>
</evidence>
<feature type="signal peptide" evidence="1">
    <location>
        <begin position="1"/>
        <end position="18"/>
    </location>
</feature>
<dbReference type="Pfam" id="PF01663">
    <property type="entry name" value="Phosphodiest"/>
    <property type="match status" value="1"/>
</dbReference>
<gene>
    <name evidence="2" type="ORF">GNZ13_25255</name>
</gene>
<keyword evidence="1" id="KW-0732">Signal</keyword>
<dbReference type="Proteomes" id="UP000655523">
    <property type="component" value="Unassembled WGS sequence"/>
</dbReference>
<name>A0A972NTW1_9BURK</name>
<proteinExistence type="predicted"/>
<keyword evidence="3" id="KW-1185">Reference proteome</keyword>
<accession>A0A972NTW1</accession>
<protein>
    <submittedName>
        <fullName evidence="2">Sulfatase-like hydrolase/transferase</fullName>
    </submittedName>
</protein>
<organism evidence="2 3">
    <name type="scientific">Paraburkholderia elongata</name>
    <dbReference type="NCBI Taxonomy" id="2675747"/>
    <lineage>
        <taxon>Bacteria</taxon>
        <taxon>Pseudomonadati</taxon>
        <taxon>Pseudomonadota</taxon>
        <taxon>Betaproteobacteria</taxon>
        <taxon>Burkholderiales</taxon>
        <taxon>Burkholderiaceae</taxon>
        <taxon>Paraburkholderia</taxon>
    </lineage>
</organism>
<dbReference type="InterPro" id="IPR002591">
    <property type="entry name" value="Phosphodiest/P_Trfase"/>
</dbReference>
<dbReference type="SUPFAM" id="SSF53649">
    <property type="entry name" value="Alkaline phosphatase-like"/>
    <property type="match status" value="1"/>
</dbReference>
<dbReference type="PANTHER" id="PTHR10151:SF120">
    <property type="entry name" value="BIS(5'-ADENOSYL)-TRIPHOSPHATASE"/>
    <property type="match status" value="1"/>
</dbReference>
<keyword evidence="2" id="KW-0378">Hydrolase</keyword>
<evidence type="ECO:0000256" key="1">
    <source>
        <dbReference type="SAM" id="SignalP"/>
    </source>
</evidence>
<comment type="caution">
    <text evidence="2">The sequence shown here is derived from an EMBL/GenBank/DDBJ whole genome shotgun (WGS) entry which is preliminary data.</text>
</comment>
<dbReference type="GO" id="GO:0016787">
    <property type="term" value="F:hydrolase activity"/>
    <property type="evidence" value="ECO:0007669"/>
    <property type="project" value="UniProtKB-KW"/>
</dbReference>
<feature type="chain" id="PRO_5037708637" evidence="1">
    <location>
        <begin position="19"/>
        <end position="519"/>
    </location>
</feature>
<dbReference type="AlphaFoldDB" id="A0A972NTW1"/>
<dbReference type="EMBL" id="WOEZ01000139">
    <property type="protein sequence ID" value="NPT57782.1"/>
    <property type="molecule type" value="Genomic_DNA"/>
</dbReference>
<dbReference type="InterPro" id="IPR017850">
    <property type="entry name" value="Alkaline_phosphatase_core_sf"/>
</dbReference>
<reference evidence="2 3" key="1">
    <citation type="submission" date="2019-11" db="EMBL/GenBank/DDBJ databases">
        <title>Metabolism of dissolved organic matter in forest soils.</title>
        <authorList>
            <person name="Cyle K.T."/>
            <person name="Wilhelm R.C."/>
            <person name="Martinez C.E."/>
        </authorList>
    </citation>
    <scope>NUCLEOTIDE SEQUENCE [LARGE SCALE GENOMIC DNA]</scope>
    <source>
        <strain evidence="2 3">5N</strain>
    </source>
</reference>
<dbReference type="PROSITE" id="PS51257">
    <property type="entry name" value="PROKAR_LIPOPROTEIN"/>
    <property type="match status" value="1"/>
</dbReference>
<sequence length="519" mass="54783">MKPILSAITAALSLSALAVTGTACAGALPPGAPVQHVLLISVDGLHTGDLANFIQAHPDSTLANLSKQGVDYTNAHTVEPADSFPGLLALVTGGTPAVTGVYYDDSYDRELAAPGSDCSRGGARVRYDESLDTIGADGRDAIDPAKLPRDPRHACTPVYPHAFLRVNTIFEAVREAGGYTAWTDKHPTYELVEGPSGHGVDDLFLPEIGANYEGLSNVSTRAITGSLGKTEDYDDMKARAVINEIDGLSHDGSRHAAVPNVFGLNLQAVNVAQKLYGYRDAEGGLTPGVDRAIDHADRLIGQFVGELEKQHLREDTLVIVTAKHGNGPIDPARLSKIDERRLQKVIDDAAPGALAQLTTDHGALIWLHDASATQRISAALRSQSKALGIADVLSGDRLALRFPTPLQDSRTPDIVVVSRDGVIFTPPKDGKLAEHGGFHNDDTAVALLIASPRLADQGRHVTYPVSTTQVAPTILAALGLAPTALQAVAQEGTAVLPATTWAQSRQLAQDQRGTHPLGK</sequence>
<dbReference type="Gene3D" id="3.40.720.10">
    <property type="entry name" value="Alkaline Phosphatase, subunit A"/>
    <property type="match status" value="1"/>
</dbReference>
<dbReference type="RefSeq" id="WP_172169447.1">
    <property type="nucleotide sequence ID" value="NZ_WOEZ01000139.1"/>
</dbReference>
<dbReference type="PANTHER" id="PTHR10151">
    <property type="entry name" value="ECTONUCLEOTIDE PYROPHOSPHATASE/PHOSPHODIESTERASE"/>
    <property type="match status" value="1"/>
</dbReference>
<evidence type="ECO:0000313" key="2">
    <source>
        <dbReference type="EMBL" id="NPT57782.1"/>
    </source>
</evidence>